<dbReference type="Proteomes" id="UP000307541">
    <property type="component" value="Unassembled WGS sequence"/>
</dbReference>
<dbReference type="PANTHER" id="PTHR11712">
    <property type="entry name" value="POLYKETIDE SYNTHASE-RELATED"/>
    <property type="match status" value="1"/>
</dbReference>
<protein>
    <submittedName>
        <fullName evidence="6">Beta-ketoacyl synthase</fullName>
    </submittedName>
</protein>
<accession>A0A4T2A3Y5</accession>
<dbReference type="InterPro" id="IPR014030">
    <property type="entry name" value="Ketoacyl_synth_N"/>
</dbReference>
<dbReference type="GO" id="GO:0004315">
    <property type="term" value="F:3-oxoacyl-[acyl-carrier-protein] synthase activity"/>
    <property type="evidence" value="ECO:0007669"/>
    <property type="project" value="TreeGrafter"/>
</dbReference>
<evidence type="ECO:0000313" key="7">
    <source>
        <dbReference type="Proteomes" id="UP000307541"/>
    </source>
</evidence>
<evidence type="ECO:0000256" key="3">
    <source>
        <dbReference type="ARBA" id="ARBA00022679"/>
    </source>
</evidence>
<keyword evidence="3 4" id="KW-0808">Transferase</keyword>
<dbReference type="SMART" id="SM00825">
    <property type="entry name" value="PKS_KS"/>
    <property type="match status" value="1"/>
</dbReference>
<dbReference type="Pfam" id="PF00109">
    <property type="entry name" value="ketoacyl-synt"/>
    <property type="match status" value="1"/>
</dbReference>
<comment type="pathway">
    <text evidence="1">Lipid metabolism; fatty acid biosynthesis.</text>
</comment>
<comment type="similarity">
    <text evidence="2 4">Belongs to the thiolase-like superfamily. Beta-ketoacyl-ACP synthases family.</text>
</comment>
<evidence type="ECO:0000259" key="5">
    <source>
        <dbReference type="PROSITE" id="PS52004"/>
    </source>
</evidence>
<dbReference type="InterPro" id="IPR016039">
    <property type="entry name" value="Thiolase-like"/>
</dbReference>
<dbReference type="PANTHER" id="PTHR11712:SF336">
    <property type="entry name" value="3-OXOACYL-[ACYL-CARRIER-PROTEIN] SYNTHASE, MITOCHONDRIAL"/>
    <property type="match status" value="1"/>
</dbReference>
<proteinExistence type="inferred from homology"/>
<dbReference type="Pfam" id="PF02801">
    <property type="entry name" value="Ketoacyl-synt_C"/>
    <property type="match status" value="1"/>
</dbReference>
<evidence type="ECO:0000256" key="2">
    <source>
        <dbReference type="ARBA" id="ARBA00008467"/>
    </source>
</evidence>
<name>A0A4T2A3Y5_9PSED</name>
<reference evidence="6 7" key="1">
    <citation type="submission" date="2018-10" db="EMBL/GenBank/DDBJ databases">
        <title>Pseudomonas leptonychotis sp. nov., isolated from Weddell seals in Antarctica.</title>
        <authorList>
            <person name="Novakova D."/>
            <person name="Svec P."/>
            <person name="Kralova S."/>
            <person name="Kristofova L."/>
            <person name="Zeman M."/>
            <person name="Pantucek R."/>
            <person name="Maslanova I."/>
            <person name="Sedlacek I."/>
        </authorList>
    </citation>
    <scope>NUCLEOTIDE SEQUENCE [LARGE SCALE GENOMIC DNA]</scope>
    <source>
        <strain evidence="6 7">CCM 8849</strain>
    </source>
</reference>
<dbReference type="OrthoDB" id="8607208at2"/>
<keyword evidence="7" id="KW-1185">Reference proteome</keyword>
<dbReference type="RefSeq" id="WP_136664197.1">
    <property type="nucleotide sequence ID" value="NZ_RFLV01000001.1"/>
</dbReference>
<dbReference type="PROSITE" id="PS52004">
    <property type="entry name" value="KS3_2"/>
    <property type="match status" value="1"/>
</dbReference>
<dbReference type="SUPFAM" id="SSF53901">
    <property type="entry name" value="Thiolase-like"/>
    <property type="match status" value="2"/>
</dbReference>
<dbReference type="InterPro" id="IPR000794">
    <property type="entry name" value="Beta-ketoacyl_synthase"/>
</dbReference>
<sequence>MTPVYLQRAALHCALGEDLHTAALAMQQGRTAPAGQFQLHEVHEPRSYLYAAQTGESLTQRLNRLIGETLGAQPQALDDCLLIVASTSLDIADLETQTREHHGFQPGDSTSLDLIAKQLRQSWGFAAAFTLNTACTSAANGLLYAARLLNTGQYTRSLVLSFETPSAIAMQGFGALGLTSPSGQYRPFHPERDGLILGEAYCAALLSREPGANPLARLLGGFSACDTSSLTTTREDGSHIHWVMQQALKSAACTADQINLVKLHGTATGANDEAESNGIRLLYGAQMPALSLLKPWLGHTLGACGLSESLLLLGCLQEGPLPGVAYANSAMLPLSATPQPLAADSMLLANFFGFGGNNASLVMQGCMQGESPCR</sequence>
<comment type="caution">
    <text evidence="6">The sequence shown here is derived from an EMBL/GenBank/DDBJ whole genome shotgun (WGS) entry which is preliminary data.</text>
</comment>
<dbReference type="AlphaFoldDB" id="A0A4T2A3Y5"/>
<evidence type="ECO:0000256" key="4">
    <source>
        <dbReference type="RuleBase" id="RU003694"/>
    </source>
</evidence>
<dbReference type="EMBL" id="RFLV01000001">
    <property type="protein sequence ID" value="TIH10919.1"/>
    <property type="molecule type" value="Genomic_DNA"/>
</dbReference>
<dbReference type="Gene3D" id="3.40.47.10">
    <property type="match status" value="1"/>
</dbReference>
<gene>
    <name evidence="6" type="ORF">D8779_09660</name>
</gene>
<dbReference type="InterPro" id="IPR020841">
    <property type="entry name" value="PKS_Beta-ketoAc_synthase_dom"/>
</dbReference>
<organism evidence="6 7">
    <name type="scientific">Pseudomonas leptonychotis</name>
    <dbReference type="NCBI Taxonomy" id="2448482"/>
    <lineage>
        <taxon>Bacteria</taxon>
        <taxon>Pseudomonadati</taxon>
        <taxon>Pseudomonadota</taxon>
        <taxon>Gammaproteobacteria</taxon>
        <taxon>Pseudomonadales</taxon>
        <taxon>Pseudomonadaceae</taxon>
        <taxon>Pseudomonas</taxon>
    </lineage>
</organism>
<evidence type="ECO:0000256" key="1">
    <source>
        <dbReference type="ARBA" id="ARBA00005194"/>
    </source>
</evidence>
<evidence type="ECO:0000313" key="6">
    <source>
        <dbReference type="EMBL" id="TIH10919.1"/>
    </source>
</evidence>
<dbReference type="InterPro" id="IPR014031">
    <property type="entry name" value="Ketoacyl_synth_C"/>
</dbReference>
<dbReference type="GO" id="GO:0006633">
    <property type="term" value="P:fatty acid biosynthetic process"/>
    <property type="evidence" value="ECO:0007669"/>
    <property type="project" value="TreeGrafter"/>
</dbReference>
<feature type="domain" description="Ketosynthase family 3 (KS3)" evidence="5">
    <location>
        <begin position="1"/>
        <end position="365"/>
    </location>
</feature>